<feature type="transmembrane region" description="Helical" evidence="5">
    <location>
        <begin position="305"/>
        <end position="325"/>
    </location>
</feature>
<dbReference type="EMBL" id="NIDE01000008">
    <property type="protein sequence ID" value="OWK40258.1"/>
    <property type="molecule type" value="Genomic_DNA"/>
</dbReference>
<dbReference type="PANTHER" id="PTHR37422">
    <property type="entry name" value="TEICHURONIC ACID BIOSYNTHESIS PROTEIN TUAE"/>
    <property type="match status" value="1"/>
</dbReference>
<protein>
    <submittedName>
        <fullName evidence="7">Putative membrane protein of ExoQ family, involved in exopolysaccharide production</fullName>
    </submittedName>
</protein>
<feature type="transmembrane region" description="Helical" evidence="5">
    <location>
        <begin position="54"/>
        <end position="71"/>
    </location>
</feature>
<dbReference type="OrthoDB" id="248421at2"/>
<keyword evidence="3 5" id="KW-1133">Transmembrane helix</keyword>
<feature type="transmembrane region" description="Helical" evidence="5">
    <location>
        <begin position="219"/>
        <end position="236"/>
    </location>
</feature>
<comment type="caution">
    <text evidence="7">The sequence shown here is derived from an EMBL/GenBank/DDBJ whole genome shotgun (WGS) entry which is preliminary data.</text>
</comment>
<feature type="transmembrane region" description="Helical" evidence="5">
    <location>
        <begin position="106"/>
        <end position="127"/>
    </location>
</feature>
<dbReference type="PANTHER" id="PTHR37422:SF21">
    <property type="entry name" value="EXOQ-LIKE PROTEIN"/>
    <property type="match status" value="1"/>
</dbReference>
<dbReference type="AlphaFoldDB" id="A0A225DNV4"/>
<dbReference type="InterPro" id="IPR051533">
    <property type="entry name" value="WaaL-like"/>
</dbReference>
<feature type="transmembrane region" description="Helical" evidence="5">
    <location>
        <begin position="345"/>
        <end position="364"/>
    </location>
</feature>
<gene>
    <name evidence="7" type="ORF">FRUB_05177</name>
</gene>
<keyword evidence="8" id="KW-1185">Reference proteome</keyword>
<dbReference type="Pfam" id="PF04932">
    <property type="entry name" value="Wzy_C"/>
    <property type="match status" value="1"/>
</dbReference>
<sequence length="427" mass="47971">MHWLLIGYMFLFIHRPFEVWPALGDMHVERVYMLATLAAWVLYPGKRWLPNAQHAAYAFFAFAVLVCWLMSPWMERSQPMIEDYFKIVVFYVLLVTTIHDERGLKQVVVAFLAIMAIYLTHSLREFIGGRFTYRMGISRMIGVDGSLGDPNSFGATIVFALPFIPALWKAGVGGRFGQLVLIGYLGLSTLCILLTGSRSSLIGLVVWALLLALTSKRRWLLLALFAIAAPVCFIALPESLQTRFETIINPEVGPANAKESGEGRIQGLMMGFELWASNPLTGIGPGAWRPATHSFIESHNLYGQLLGELGTLGAIGFIAILACFWSNYSRVRAALRERPDWRNDLVFQVAGAVAMGVFLLLFMGNFGHNLFRYSWLWYGGFLIIARHCVDVRLAEWEAGPEEYSTTYDEYEVELPHGWIAHPGHVRG</sequence>
<dbReference type="RefSeq" id="WP_088256210.1">
    <property type="nucleotide sequence ID" value="NZ_NIDE01000008.1"/>
</dbReference>
<feature type="domain" description="O-antigen ligase-related" evidence="6">
    <location>
        <begin position="185"/>
        <end position="318"/>
    </location>
</feature>
<evidence type="ECO:0000256" key="5">
    <source>
        <dbReference type="SAM" id="Phobius"/>
    </source>
</evidence>
<evidence type="ECO:0000313" key="7">
    <source>
        <dbReference type="EMBL" id="OWK40258.1"/>
    </source>
</evidence>
<evidence type="ECO:0000256" key="2">
    <source>
        <dbReference type="ARBA" id="ARBA00022692"/>
    </source>
</evidence>
<evidence type="ECO:0000313" key="8">
    <source>
        <dbReference type="Proteomes" id="UP000214646"/>
    </source>
</evidence>
<keyword evidence="4 5" id="KW-0472">Membrane</keyword>
<evidence type="ECO:0000256" key="4">
    <source>
        <dbReference type="ARBA" id="ARBA00023136"/>
    </source>
</evidence>
<feature type="transmembrane region" description="Helical" evidence="5">
    <location>
        <begin position="180"/>
        <end position="212"/>
    </location>
</feature>
<name>A0A225DNV4_9BACT</name>
<proteinExistence type="predicted"/>
<reference evidence="8" key="1">
    <citation type="submission" date="2017-06" db="EMBL/GenBank/DDBJ databases">
        <title>Genome analysis of Fimbriiglobus ruber SP5, the first member of the order Planctomycetales with confirmed chitinolytic capability.</title>
        <authorList>
            <person name="Ravin N.V."/>
            <person name="Rakitin A.L."/>
            <person name="Ivanova A.A."/>
            <person name="Beletsky A.V."/>
            <person name="Kulichevskaya I.S."/>
            <person name="Mardanov A.V."/>
            <person name="Dedysh S.N."/>
        </authorList>
    </citation>
    <scope>NUCLEOTIDE SEQUENCE [LARGE SCALE GENOMIC DNA]</scope>
    <source>
        <strain evidence="8">SP5</strain>
    </source>
</reference>
<dbReference type="Proteomes" id="UP000214646">
    <property type="component" value="Unassembled WGS sequence"/>
</dbReference>
<evidence type="ECO:0000259" key="6">
    <source>
        <dbReference type="Pfam" id="PF04932"/>
    </source>
</evidence>
<dbReference type="InterPro" id="IPR007016">
    <property type="entry name" value="O-antigen_ligase-rel_domated"/>
</dbReference>
<accession>A0A225DNV4</accession>
<comment type="subcellular location">
    <subcellularLocation>
        <location evidence="1">Membrane</location>
        <topology evidence="1">Multi-pass membrane protein</topology>
    </subcellularLocation>
</comment>
<dbReference type="GO" id="GO:0016020">
    <property type="term" value="C:membrane"/>
    <property type="evidence" value="ECO:0007669"/>
    <property type="project" value="UniProtKB-SubCell"/>
</dbReference>
<keyword evidence="2 5" id="KW-0812">Transmembrane</keyword>
<evidence type="ECO:0000256" key="3">
    <source>
        <dbReference type="ARBA" id="ARBA00022989"/>
    </source>
</evidence>
<feature type="transmembrane region" description="Helical" evidence="5">
    <location>
        <begin position="148"/>
        <end position="168"/>
    </location>
</feature>
<evidence type="ECO:0000256" key="1">
    <source>
        <dbReference type="ARBA" id="ARBA00004141"/>
    </source>
</evidence>
<organism evidence="7 8">
    <name type="scientific">Fimbriiglobus ruber</name>
    <dbReference type="NCBI Taxonomy" id="1908690"/>
    <lineage>
        <taxon>Bacteria</taxon>
        <taxon>Pseudomonadati</taxon>
        <taxon>Planctomycetota</taxon>
        <taxon>Planctomycetia</taxon>
        <taxon>Gemmatales</taxon>
        <taxon>Gemmataceae</taxon>
        <taxon>Fimbriiglobus</taxon>
    </lineage>
</organism>